<accession>A0A518B2H2</accession>
<dbReference type="PROSITE" id="PS51257">
    <property type="entry name" value="PROKAR_LIPOPROTEIN"/>
    <property type="match status" value="1"/>
</dbReference>
<sequence length="147" mass="15572">MNRLRCRPSSAWVVWLSLVVVGGLGCGVKPPGPPRYVVSGEVTYRGEPVPDGFIVFVPNASKGTRGPGGGAKIINGSYATPRDKGVVGGHYLVRIRGTDGVPVVNDLGEEASGTILFSEYEAEVEFPSEDATQDFEVPTKEPSKPGR</sequence>
<reference evidence="2 3" key="1">
    <citation type="submission" date="2019-02" db="EMBL/GenBank/DDBJ databases">
        <title>Deep-cultivation of Planctomycetes and their phenomic and genomic characterization uncovers novel biology.</title>
        <authorList>
            <person name="Wiegand S."/>
            <person name="Jogler M."/>
            <person name="Boedeker C."/>
            <person name="Pinto D."/>
            <person name="Vollmers J."/>
            <person name="Rivas-Marin E."/>
            <person name="Kohn T."/>
            <person name="Peeters S.H."/>
            <person name="Heuer A."/>
            <person name="Rast P."/>
            <person name="Oberbeckmann S."/>
            <person name="Bunk B."/>
            <person name="Jeske O."/>
            <person name="Meyerdierks A."/>
            <person name="Storesund J.E."/>
            <person name="Kallscheuer N."/>
            <person name="Luecker S."/>
            <person name="Lage O.M."/>
            <person name="Pohl T."/>
            <person name="Merkel B.J."/>
            <person name="Hornburger P."/>
            <person name="Mueller R.-W."/>
            <person name="Bruemmer F."/>
            <person name="Labrenz M."/>
            <person name="Spormann A.M."/>
            <person name="Op den Camp H."/>
            <person name="Overmann J."/>
            <person name="Amann R."/>
            <person name="Jetten M.S.M."/>
            <person name="Mascher T."/>
            <person name="Medema M.H."/>
            <person name="Devos D.P."/>
            <person name="Kaster A.-K."/>
            <person name="Ovreas L."/>
            <person name="Rohde M."/>
            <person name="Galperin M.Y."/>
            <person name="Jogler C."/>
        </authorList>
    </citation>
    <scope>NUCLEOTIDE SEQUENCE [LARGE SCALE GENOMIC DNA]</scope>
    <source>
        <strain evidence="2 3">Pan216</strain>
    </source>
</reference>
<evidence type="ECO:0000313" key="2">
    <source>
        <dbReference type="EMBL" id="QDU61134.1"/>
    </source>
</evidence>
<dbReference type="Proteomes" id="UP000317093">
    <property type="component" value="Chromosome"/>
</dbReference>
<dbReference type="AlphaFoldDB" id="A0A518B2H2"/>
<protein>
    <submittedName>
        <fullName evidence="2">Uncharacterized protein</fullName>
    </submittedName>
</protein>
<feature type="compositionally biased region" description="Basic and acidic residues" evidence="1">
    <location>
        <begin position="137"/>
        <end position="147"/>
    </location>
</feature>
<name>A0A518B2H2_9BACT</name>
<gene>
    <name evidence="2" type="ORF">Pan216_19880</name>
</gene>
<dbReference type="OrthoDB" id="289094at2"/>
<evidence type="ECO:0000256" key="1">
    <source>
        <dbReference type="SAM" id="MobiDB-lite"/>
    </source>
</evidence>
<proteinExistence type="predicted"/>
<dbReference type="KEGG" id="knv:Pan216_19880"/>
<keyword evidence="3" id="KW-1185">Reference proteome</keyword>
<evidence type="ECO:0000313" key="3">
    <source>
        <dbReference type="Proteomes" id="UP000317093"/>
    </source>
</evidence>
<organism evidence="2 3">
    <name type="scientific">Kolteria novifilia</name>
    <dbReference type="NCBI Taxonomy" id="2527975"/>
    <lineage>
        <taxon>Bacteria</taxon>
        <taxon>Pseudomonadati</taxon>
        <taxon>Planctomycetota</taxon>
        <taxon>Planctomycetia</taxon>
        <taxon>Kolteriales</taxon>
        <taxon>Kolteriaceae</taxon>
        <taxon>Kolteria</taxon>
    </lineage>
</organism>
<dbReference type="EMBL" id="CP036279">
    <property type="protein sequence ID" value="QDU61134.1"/>
    <property type="molecule type" value="Genomic_DNA"/>
</dbReference>
<feature type="region of interest" description="Disordered" evidence="1">
    <location>
        <begin position="125"/>
        <end position="147"/>
    </location>
</feature>